<name>B6T2H3_MAIZE</name>
<organism evidence="1">
    <name type="scientific">Zea mays</name>
    <name type="common">Maize</name>
    <dbReference type="NCBI Taxonomy" id="4577"/>
    <lineage>
        <taxon>Eukaryota</taxon>
        <taxon>Viridiplantae</taxon>
        <taxon>Streptophyta</taxon>
        <taxon>Embryophyta</taxon>
        <taxon>Tracheophyta</taxon>
        <taxon>Spermatophyta</taxon>
        <taxon>Magnoliopsida</taxon>
        <taxon>Liliopsida</taxon>
        <taxon>Poales</taxon>
        <taxon>Poaceae</taxon>
        <taxon>PACMAD clade</taxon>
        <taxon>Panicoideae</taxon>
        <taxon>Andropogonodae</taxon>
        <taxon>Andropogoneae</taxon>
        <taxon>Tripsacinae</taxon>
        <taxon>Zea</taxon>
    </lineage>
</organism>
<protein>
    <submittedName>
        <fullName evidence="1">Uncharacterized protein</fullName>
    </submittedName>
</protein>
<proteinExistence type="evidence at transcript level"/>
<dbReference type="OrthoDB" id="10251424at2759"/>
<evidence type="ECO:0000313" key="1">
    <source>
        <dbReference type="EMBL" id="ACG31306.1"/>
    </source>
</evidence>
<reference evidence="1" key="1">
    <citation type="journal article" date="2009" name="Plant Mol. Biol.">
        <title>Insights into corn genes derived from large-scale cDNA sequencing.</title>
        <authorList>
            <person name="Alexandrov N.N."/>
            <person name="Brover V.V."/>
            <person name="Freidin S."/>
            <person name="Troukhan M.E."/>
            <person name="Tatarinova T.V."/>
            <person name="Zhang H."/>
            <person name="Swaller T.J."/>
            <person name="Lu Y.P."/>
            <person name="Bouck J."/>
            <person name="Flavell R.B."/>
            <person name="Feldmann K.A."/>
        </authorList>
    </citation>
    <scope>NUCLEOTIDE SEQUENCE</scope>
</reference>
<accession>B6T2H3</accession>
<dbReference type="KEGG" id="zma:100216862"/>
<sequence>MCACSPVISFVVPRHMCISRRCIVMTILPFDFIGRTEVVVTDHRGGTVETGNPTL</sequence>
<dbReference type="AlphaFoldDB" id="B6T2H3"/>
<dbReference type="GeneID" id="100216862"/>
<dbReference type="RefSeq" id="NP_001315464.1">
    <property type="nucleotide sequence ID" value="NM_001328535.1"/>
</dbReference>
<dbReference type="EMBL" id="EU959188">
    <property type="protein sequence ID" value="ACG31306.1"/>
    <property type="molecule type" value="mRNA"/>
</dbReference>